<reference evidence="2" key="1">
    <citation type="submission" date="2022-12" db="EMBL/GenBank/DDBJ databases">
        <title>Paraconexibacter alkalitolerans sp. nov. and Baekduia alba sp. nov., isolated from soil and emended description of the genera Paraconexibacter (Chun et al., 2020) and Baekduia (An et al., 2020).</title>
        <authorList>
            <person name="Vieira S."/>
            <person name="Huber K.J."/>
            <person name="Geppert A."/>
            <person name="Wolf J."/>
            <person name="Neumann-Schaal M."/>
            <person name="Muesken M."/>
            <person name="Overmann J."/>
        </authorList>
    </citation>
    <scope>NUCLEOTIDE SEQUENCE</scope>
    <source>
        <strain evidence="2">AEG42_29</strain>
    </source>
</reference>
<name>A0AAU7AVY3_9ACTN</name>
<dbReference type="RefSeq" id="WP_354702301.1">
    <property type="nucleotide sequence ID" value="NZ_CP114014.1"/>
</dbReference>
<dbReference type="EMBL" id="CP114014">
    <property type="protein sequence ID" value="XAY05799.1"/>
    <property type="molecule type" value="Genomic_DNA"/>
</dbReference>
<dbReference type="Gene3D" id="3.40.50.150">
    <property type="entry name" value="Vaccinia Virus protein VP39"/>
    <property type="match status" value="1"/>
</dbReference>
<dbReference type="InterPro" id="IPR029063">
    <property type="entry name" value="SAM-dependent_MTases_sf"/>
</dbReference>
<dbReference type="CDD" id="cd02440">
    <property type="entry name" value="AdoMet_MTases"/>
    <property type="match status" value="1"/>
</dbReference>
<dbReference type="Pfam" id="PF08241">
    <property type="entry name" value="Methyltransf_11"/>
    <property type="match status" value="1"/>
</dbReference>
<gene>
    <name evidence="2" type="ORF">DSM112329_02659</name>
</gene>
<dbReference type="KEGG" id="parq:DSM112329_02659"/>
<keyword evidence="2" id="KW-0808">Transferase</keyword>
<proteinExistence type="predicted"/>
<organism evidence="2">
    <name type="scientific">Paraconexibacter sp. AEG42_29</name>
    <dbReference type="NCBI Taxonomy" id="2997339"/>
    <lineage>
        <taxon>Bacteria</taxon>
        <taxon>Bacillati</taxon>
        <taxon>Actinomycetota</taxon>
        <taxon>Thermoleophilia</taxon>
        <taxon>Solirubrobacterales</taxon>
        <taxon>Paraconexibacteraceae</taxon>
        <taxon>Paraconexibacter</taxon>
    </lineage>
</organism>
<evidence type="ECO:0000259" key="1">
    <source>
        <dbReference type="Pfam" id="PF08241"/>
    </source>
</evidence>
<sequence>MADADHMARFWDARAREDANYFVDNRIQYGAGDDGMFWEQGARDLAQMFELLDVAPKPGDTVLDVGCGVGRLLKALTPQVAQTIGIDVSAEMVDRARANLEGLPVTLHHGDGLSLKPVADASVDGVISIVVFQHIPDPDVTLGYIRDIGRVLKPGGWAAIHVSNDPTIHSRDYKMPSRLKQLVRRAPRGQDDPAWRGSAVTLDGLAAAAADGGCDVEKTVGEGTQFCVVRLRRRA</sequence>
<dbReference type="PANTHER" id="PTHR43861:SF1">
    <property type="entry name" value="TRANS-ACONITATE 2-METHYLTRANSFERASE"/>
    <property type="match status" value="1"/>
</dbReference>
<dbReference type="SUPFAM" id="SSF53335">
    <property type="entry name" value="S-adenosyl-L-methionine-dependent methyltransferases"/>
    <property type="match status" value="1"/>
</dbReference>
<dbReference type="GO" id="GO:0032259">
    <property type="term" value="P:methylation"/>
    <property type="evidence" value="ECO:0007669"/>
    <property type="project" value="UniProtKB-KW"/>
</dbReference>
<protein>
    <submittedName>
        <fullName evidence="2">tRNA methyltransferase</fullName>
    </submittedName>
</protein>
<evidence type="ECO:0000313" key="2">
    <source>
        <dbReference type="EMBL" id="XAY05799.1"/>
    </source>
</evidence>
<feature type="domain" description="Methyltransferase type 11" evidence="1">
    <location>
        <begin position="63"/>
        <end position="160"/>
    </location>
</feature>
<dbReference type="GO" id="GO:0008757">
    <property type="term" value="F:S-adenosylmethionine-dependent methyltransferase activity"/>
    <property type="evidence" value="ECO:0007669"/>
    <property type="project" value="InterPro"/>
</dbReference>
<keyword evidence="2" id="KW-0489">Methyltransferase</keyword>
<accession>A0AAU7AVY3</accession>
<dbReference type="AlphaFoldDB" id="A0AAU7AVY3"/>
<dbReference type="InterPro" id="IPR013216">
    <property type="entry name" value="Methyltransf_11"/>
</dbReference>
<dbReference type="PANTHER" id="PTHR43861">
    <property type="entry name" value="TRANS-ACONITATE 2-METHYLTRANSFERASE-RELATED"/>
    <property type="match status" value="1"/>
</dbReference>